<feature type="region of interest" description="Disordered" evidence="1">
    <location>
        <begin position="197"/>
        <end position="216"/>
    </location>
</feature>
<keyword evidence="3" id="KW-1185">Reference proteome</keyword>
<dbReference type="AlphaFoldDB" id="A0A5C4S416"/>
<dbReference type="InterPro" id="IPR011990">
    <property type="entry name" value="TPR-like_helical_dom_sf"/>
</dbReference>
<dbReference type="Pfam" id="PF08238">
    <property type="entry name" value="Sel1"/>
    <property type="match status" value="4"/>
</dbReference>
<sequence length="216" mass="23853">MKNYITSVLLSGVLLSPALELQAGAYTATGQEQGLMRVSQHAENGDIASQYLFAMALHIKHDFANASHWFEKAAMQGHASAQHYLGWAYQNGKGVEQDYAVAAQWYSKAAAQDYILSLNNLGILYEKGLGVDQDLTKAKACYSQAAHKGLADAQYNLGLMYQYGKGGQKNEAEAVRWLSEAHKQLHRSGQEQMKFVNSEEKHPEFHSGSKTLPSEI</sequence>
<evidence type="ECO:0000313" key="3">
    <source>
        <dbReference type="Proteomes" id="UP000309544"/>
    </source>
</evidence>
<dbReference type="PANTHER" id="PTHR43628">
    <property type="entry name" value="ACTIVATOR OF C KINASE PROTEIN 1-RELATED"/>
    <property type="match status" value="1"/>
</dbReference>
<dbReference type="Proteomes" id="UP000309544">
    <property type="component" value="Unassembled WGS sequence"/>
</dbReference>
<comment type="caution">
    <text evidence="2">The sequence shown here is derived from an EMBL/GenBank/DDBJ whole genome shotgun (WGS) entry which is preliminary data.</text>
</comment>
<dbReference type="SUPFAM" id="SSF81901">
    <property type="entry name" value="HCP-like"/>
    <property type="match status" value="1"/>
</dbReference>
<protein>
    <submittedName>
        <fullName evidence="2">Sel1 repeat family protein</fullName>
    </submittedName>
</protein>
<feature type="compositionally biased region" description="Basic and acidic residues" evidence="1">
    <location>
        <begin position="197"/>
        <end position="207"/>
    </location>
</feature>
<dbReference type="InterPro" id="IPR006597">
    <property type="entry name" value="Sel1-like"/>
</dbReference>
<dbReference type="Gene3D" id="1.25.40.10">
    <property type="entry name" value="Tetratricopeptide repeat domain"/>
    <property type="match status" value="1"/>
</dbReference>
<dbReference type="SMART" id="SM00671">
    <property type="entry name" value="SEL1"/>
    <property type="match status" value="4"/>
</dbReference>
<dbReference type="PANTHER" id="PTHR43628:SF1">
    <property type="entry name" value="CHITIN SYNTHASE REGULATORY FACTOR 2-RELATED"/>
    <property type="match status" value="1"/>
</dbReference>
<evidence type="ECO:0000256" key="1">
    <source>
        <dbReference type="SAM" id="MobiDB-lite"/>
    </source>
</evidence>
<evidence type="ECO:0000313" key="2">
    <source>
        <dbReference type="EMBL" id="TNJ38134.1"/>
    </source>
</evidence>
<dbReference type="InterPro" id="IPR052945">
    <property type="entry name" value="Mitotic_Regulator"/>
</dbReference>
<gene>
    <name evidence="2" type="ORF">FGF68_02850</name>
</gene>
<proteinExistence type="predicted"/>
<organism evidence="2 3">
    <name type="scientific">Prosthecochloris vibrioformis</name>
    <name type="common">Chlorobium vibrioforme</name>
    <dbReference type="NCBI Taxonomy" id="1098"/>
    <lineage>
        <taxon>Bacteria</taxon>
        <taxon>Pseudomonadati</taxon>
        <taxon>Chlorobiota</taxon>
        <taxon>Chlorobiia</taxon>
        <taxon>Chlorobiales</taxon>
        <taxon>Chlorobiaceae</taxon>
        <taxon>Prosthecochloris</taxon>
    </lineage>
</organism>
<name>A0A5C4S416_PROVB</name>
<dbReference type="RefSeq" id="WP_068867650.1">
    <property type="nucleotide sequence ID" value="NZ_VDCI01000001.1"/>
</dbReference>
<accession>A0A5C4S416</accession>
<dbReference type="EMBL" id="VDCI01000001">
    <property type="protein sequence ID" value="TNJ38134.1"/>
    <property type="molecule type" value="Genomic_DNA"/>
</dbReference>
<reference evidence="2 3" key="1">
    <citation type="submission" date="2019-05" db="EMBL/GenBank/DDBJ databases">
        <title>Draft Whole-Genome sequence of the green sulfur bacterium Prosthecochloris vibrioformis DSM 260.</title>
        <authorList>
            <person name="Meyer T.E."/>
            <person name="Kyndt J.A."/>
        </authorList>
    </citation>
    <scope>NUCLEOTIDE SEQUENCE [LARGE SCALE GENOMIC DNA]</scope>
    <source>
        <strain evidence="2 3">DSM 260</strain>
    </source>
</reference>